<evidence type="ECO:0000256" key="1">
    <source>
        <dbReference type="ARBA" id="ARBA00001933"/>
    </source>
</evidence>
<dbReference type="GO" id="GO:0005737">
    <property type="term" value="C:cytoplasm"/>
    <property type="evidence" value="ECO:0007669"/>
    <property type="project" value="TreeGrafter"/>
</dbReference>
<dbReference type="Gene3D" id="3.40.640.10">
    <property type="entry name" value="Type I PLP-dependent aspartate aminotransferase-like (Major domain)"/>
    <property type="match status" value="1"/>
</dbReference>
<dbReference type="Proteomes" id="UP000294535">
    <property type="component" value="Unassembled WGS sequence"/>
</dbReference>
<dbReference type="PANTHER" id="PTHR43807">
    <property type="entry name" value="FI04487P"/>
    <property type="match status" value="1"/>
</dbReference>
<evidence type="ECO:0000256" key="2">
    <source>
        <dbReference type="ARBA" id="ARBA00007441"/>
    </source>
</evidence>
<dbReference type="InterPro" id="IPR015421">
    <property type="entry name" value="PyrdxlP-dep_Trfase_major"/>
</dbReference>
<protein>
    <submittedName>
        <fullName evidence="7">2-keto-4-methylthiobutyrate aminotransferase</fullName>
    </submittedName>
</protein>
<comment type="similarity">
    <text evidence="2">Belongs to the class-I pyridoxal-phosphate-dependent aminotransferase family.</text>
</comment>
<dbReference type="InterPro" id="IPR015422">
    <property type="entry name" value="PyrdxlP-dep_Trfase_small"/>
</dbReference>
<keyword evidence="3 7" id="KW-0032">Aminotransferase</keyword>
<comment type="cofactor">
    <cofactor evidence="1">
        <name>pyridoxal 5'-phosphate</name>
        <dbReference type="ChEBI" id="CHEBI:597326"/>
    </cofactor>
</comment>
<evidence type="ECO:0000256" key="4">
    <source>
        <dbReference type="ARBA" id="ARBA00022679"/>
    </source>
</evidence>
<dbReference type="PANTHER" id="PTHR43807:SF20">
    <property type="entry name" value="FI04487P"/>
    <property type="match status" value="1"/>
</dbReference>
<dbReference type="Gene3D" id="3.90.1150.10">
    <property type="entry name" value="Aspartate Aminotransferase, domain 1"/>
    <property type="match status" value="1"/>
</dbReference>
<dbReference type="InterPro" id="IPR051326">
    <property type="entry name" value="Kynurenine-oxoglutarate_AT"/>
</dbReference>
<organism evidence="7 8">
    <name type="scientific">Algoriphagus boseongensis</name>
    <dbReference type="NCBI Taxonomy" id="1442587"/>
    <lineage>
        <taxon>Bacteria</taxon>
        <taxon>Pseudomonadati</taxon>
        <taxon>Bacteroidota</taxon>
        <taxon>Cytophagia</taxon>
        <taxon>Cytophagales</taxon>
        <taxon>Cyclobacteriaceae</taxon>
        <taxon>Algoriphagus</taxon>
    </lineage>
</organism>
<dbReference type="FunFam" id="3.40.640.10:FF:000033">
    <property type="entry name" value="Aspartate aminotransferase"/>
    <property type="match status" value="1"/>
</dbReference>
<dbReference type="EMBL" id="SNYF01000005">
    <property type="protein sequence ID" value="TDQ18915.1"/>
    <property type="molecule type" value="Genomic_DNA"/>
</dbReference>
<dbReference type="GO" id="GO:0030170">
    <property type="term" value="F:pyridoxal phosphate binding"/>
    <property type="evidence" value="ECO:0007669"/>
    <property type="project" value="InterPro"/>
</dbReference>
<keyword evidence="4 7" id="KW-0808">Transferase</keyword>
<name>A0A4R6TB82_9BACT</name>
<accession>A0A4R6TB82</accession>
<feature type="domain" description="Aminotransferase class I/classII large" evidence="6">
    <location>
        <begin position="52"/>
        <end position="402"/>
    </location>
</feature>
<dbReference type="GO" id="GO:0016212">
    <property type="term" value="F:kynurenine-oxoglutarate transaminase activity"/>
    <property type="evidence" value="ECO:0007669"/>
    <property type="project" value="TreeGrafter"/>
</dbReference>
<dbReference type="CDD" id="cd00609">
    <property type="entry name" value="AAT_like"/>
    <property type="match status" value="1"/>
</dbReference>
<evidence type="ECO:0000313" key="8">
    <source>
        <dbReference type="Proteomes" id="UP000294535"/>
    </source>
</evidence>
<keyword evidence="5" id="KW-0663">Pyridoxal phosphate</keyword>
<evidence type="ECO:0000256" key="3">
    <source>
        <dbReference type="ARBA" id="ARBA00022576"/>
    </source>
</evidence>
<dbReference type="InterPro" id="IPR004839">
    <property type="entry name" value="Aminotransferase_I/II_large"/>
</dbReference>
<evidence type="ECO:0000256" key="5">
    <source>
        <dbReference type="ARBA" id="ARBA00022898"/>
    </source>
</evidence>
<evidence type="ECO:0000259" key="6">
    <source>
        <dbReference type="Pfam" id="PF00155"/>
    </source>
</evidence>
<dbReference type="SUPFAM" id="SSF53383">
    <property type="entry name" value="PLP-dependent transferases"/>
    <property type="match status" value="1"/>
</dbReference>
<keyword evidence="8" id="KW-1185">Reference proteome</keyword>
<comment type="caution">
    <text evidence="7">The sequence shown here is derived from an EMBL/GenBank/DDBJ whole genome shotgun (WGS) entry which is preliminary data.</text>
</comment>
<proteinExistence type="inferred from homology"/>
<reference evidence="7 8" key="1">
    <citation type="submission" date="2019-03" db="EMBL/GenBank/DDBJ databases">
        <title>Genomic Encyclopedia of Type Strains, Phase III (KMG-III): the genomes of soil and plant-associated and newly described type strains.</title>
        <authorList>
            <person name="Whitman W."/>
        </authorList>
    </citation>
    <scope>NUCLEOTIDE SEQUENCE [LARGE SCALE GENOMIC DNA]</scope>
    <source>
        <strain evidence="7 8">CECT 8446</strain>
    </source>
</reference>
<dbReference type="AlphaFoldDB" id="A0A4R6TB82"/>
<gene>
    <name evidence="7" type="ORF">DFQ04_0726</name>
</gene>
<dbReference type="Pfam" id="PF00155">
    <property type="entry name" value="Aminotran_1_2"/>
    <property type="match status" value="1"/>
</dbReference>
<dbReference type="InterPro" id="IPR015424">
    <property type="entry name" value="PyrdxlP-dep_Trfase"/>
</dbReference>
<evidence type="ECO:0000313" key="7">
    <source>
        <dbReference type="EMBL" id="TDQ18915.1"/>
    </source>
</evidence>
<dbReference type="NCBIfam" id="NF006569">
    <property type="entry name" value="PRK09082.1"/>
    <property type="match status" value="1"/>
</dbReference>
<sequence>MAKPWLFLFLREIYSILISLRISLRMSLISKLPHIGTTIFTVMSKMATDAEAINLSQGFPGFGADPILLDLVAKYTKGGFNQYSPMSGIPALRSILAEKTKLTQGYLPDQETEVTIVSGATEAIFCAVTAVVREGDEVIVLEPAYDSYEPAISLNKGVPIYVPLNSGNFSVDWEKVKDAISPKTRAIMVNSPHNPSGYVWTLSDVNQLAELIREKNIYVISDEVYEHITFDGKTHCSLGAHPELREKTFVCGSFGKSFHVTGWKIGYCLAPAALTSEFRKIHQYVTFSTVTPIQFALAEYLEVPDRYLSIPEFYQKKRDLFAKGLAETELEFIPSSGSFFQLASYGHLSKISDRELAEKMTKELRVACIPISVFYSDKKDDKIIRFCFAKEEAELEEALNRLKNLSSILS</sequence>